<dbReference type="GO" id="GO:0005975">
    <property type="term" value="P:carbohydrate metabolic process"/>
    <property type="evidence" value="ECO:0007669"/>
    <property type="project" value="InterPro"/>
</dbReference>
<sequence length="649" mass="74073">MFQALDLALLVLVLTIKSAFGGVGMLYPKESESRDSKFFDGMWQFRADNSPTRNKGFQELWWKKPLVETGPVIDMPVPSSFNDVTEDKSLRDFVGWVWYDRSFYVTSGWASGKRVVLRFDSAHYFTYVWLNGREVMSHNGGHLPFEAEVQHLLNYDSSNLVTVAINNTLSPTTLPPGTIQYQTDTSMYPPGYFVQNLQMDFFNYGGIHRHVRLYSTPLVYVDDITILTDVRNNIGNVTYTVVAGGGIPRFVEVTLLDASEAVVAQSSKLADSLTIQSPHLWWPFGMNETVGYRYTLQVNVSGDVYRQPFGIRTIRVTENQFLINEKPFYCLGVAKHEDSDFRGKGLDYTLIAKDFNMLRWMGVNCIRTSHYPYAEEILELADRQGVAVIDESPGVGIKNDNNMGNESIAHHLEVMSEMIRRDKNKPSVIMWSVANEPDSSRHLALNYFKTVIQYTRDNDPAHRPVTFVCSSSYKNDVAVQFVDVVCLNKYFGWYEDTGHLELIQRQLHTWFEGFRTLHKKPIIVTEYGADTVPGLHRDPSSVFTEEYQAEFLQEYHKEFDIARQDFLVGEMVWNFADFMTPDGITRVVGNKKGLLTRQREPKRGAFVIRDRYNAIINGTAQTCGCSPSSKYSSQPHSYQHSTNPDQIIG</sequence>
<comment type="function">
    <text evidence="1">Plays an important role in the degradation of dermatan and keratan sulfates.</text>
</comment>
<dbReference type="InterPro" id="IPR008979">
    <property type="entry name" value="Galactose-bd-like_sf"/>
</dbReference>
<keyword evidence="13" id="KW-1185">Reference proteome</keyword>
<dbReference type="GO" id="GO:0030246">
    <property type="term" value="F:carbohydrate binding"/>
    <property type="evidence" value="ECO:0007669"/>
    <property type="project" value="TreeGrafter"/>
</dbReference>
<name>A0AAD8FE94_BIOPF</name>
<evidence type="ECO:0000256" key="2">
    <source>
        <dbReference type="ARBA" id="ARBA00007401"/>
    </source>
</evidence>
<keyword evidence="8" id="KW-0732">Signal</keyword>
<accession>A0AAD8FE94</accession>
<dbReference type="SUPFAM" id="SSF49785">
    <property type="entry name" value="Galactose-binding domain-like"/>
    <property type="match status" value="1"/>
</dbReference>
<protein>
    <recommendedName>
        <fullName evidence="4">Beta-glucuronidase</fullName>
        <ecNumber evidence="3">3.2.1.31</ecNumber>
    </recommendedName>
</protein>
<evidence type="ECO:0000256" key="8">
    <source>
        <dbReference type="SAM" id="SignalP"/>
    </source>
</evidence>
<dbReference type="Gene3D" id="3.20.20.80">
    <property type="entry name" value="Glycosidases"/>
    <property type="match status" value="1"/>
</dbReference>
<dbReference type="PRINTS" id="PR00132">
    <property type="entry name" value="GLHYDRLASE2"/>
</dbReference>
<dbReference type="FunFam" id="2.60.120.260:FF:000027">
    <property type="entry name" value="Beta-glucuronidase"/>
    <property type="match status" value="1"/>
</dbReference>
<dbReference type="FunFam" id="3.20.20.80:FF:000029">
    <property type="entry name" value="Beta-glucuronidase"/>
    <property type="match status" value="1"/>
</dbReference>
<evidence type="ECO:0000256" key="5">
    <source>
        <dbReference type="ARBA" id="ARBA00022801"/>
    </source>
</evidence>
<dbReference type="SUPFAM" id="SSF51445">
    <property type="entry name" value="(Trans)glycosidases"/>
    <property type="match status" value="1"/>
</dbReference>
<evidence type="ECO:0000256" key="4">
    <source>
        <dbReference type="ARBA" id="ARBA00016205"/>
    </source>
</evidence>
<keyword evidence="5" id="KW-0378">Hydrolase</keyword>
<dbReference type="InterPro" id="IPR006101">
    <property type="entry name" value="Glyco_hydro_2"/>
</dbReference>
<feature type="signal peptide" evidence="8">
    <location>
        <begin position="1"/>
        <end position="21"/>
    </location>
</feature>
<evidence type="ECO:0000259" key="10">
    <source>
        <dbReference type="Pfam" id="PF02836"/>
    </source>
</evidence>
<dbReference type="NCBIfam" id="NF007538">
    <property type="entry name" value="PRK10150.1"/>
    <property type="match status" value="1"/>
</dbReference>
<comment type="similarity">
    <text evidence="2">Belongs to the glycosyl hydrolase 2 family.</text>
</comment>
<dbReference type="GO" id="GO:0019391">
    <property type="term" value="P:glucuronoside catabolic process"/>
    <property type="evidence" value="ECO:0007669"/>
    <property type="project" value="TreeGrafter"/>
</dbReference>
<evidence type="ECO:0000259" key="11">
    <source>
        <dbReference type="Pfam" id="PF02837"/>
    </source>
</evidence>
<evidence type="ECO:0000313" key="12">
    <source>
        <dbReference type="EMBL" id="KAK0060603.1"/>
    </source>
</evidence>
<keyword evidence="6" id="KW-0326">Glycosidase</keyword>
<reference evidence="12" key="2">
    <citation type="submission" date="2023-04" db="EMBL/GenBank/DDBJ databases">
        <authorList>
            <person name="Bu L."/>
            <person name="Lu L."/>
            <person name="Laidemitt M.R."/>
            <person name="Zhang S.M."/>
            <person name="Mutuku M."/>
            <person name="Mkoji G."/>
            <person name="Steinauer M."/>
            <person name="Loker E.S."/>
        </authorList>
    </citation>
    <scope>NUCLEOTIDE SEQUENCE</scope>
    <source>
        <strain evidence="12">KasaAsao</strain>
        <tissue evidence="12">Whole Snail</tissue>
    </source>
</reference>
<reference evidence="12" key="1">
    <citation type="journal article" date="2023" name="PLoS Negl. Trop. Dis.">
        <title>A genome sequence for Biomphalaria pfeifferi, the major vector snail for the human-infecting parasite Schistosoma mansoni.</title>
        <authorList>
            <person name="Bu L."/>
            <person name="Lu L."/>
            <person name="Laidemitt M.R."/>
            <person name="Zhang S.M."/>
            <person name="Mutuku M."/>
            <person name="Mkoji G."/>
            <person name="Steinauer M."/>
            <person name="Loker E.S."/>
        </authorList>
    </citation>
    <scope>NUCLEOTIDE SEQUENCE</scope>
    <source>
        <strain evidence="12">KasaAsao</strain>
    </source>
</reference>
<dbReference type="EC" id="3.2.1.31" evidence="3"/>
<evidence type="ECO:0000259" key="9">
    <source>
        <dbReference type="Pfam" id="PF00703"/>
    </source>
</evidence>
<feature type="compositionally biased region" description="Low complexity" evidence="7">
    <location>
        <begin position="626"/>
        <end position="641"/>
    </location>
</feature>
<dbReference type="InterPro" id="IPR013783">
    <property type="entry name" value="Ig-like_fold"/>
</dbReference>
<evidence type="ECO:0000256" key="1">
    <source>
        <dbReference type="ARBA" id="ARBA00003025"/>
    </source>
</evidence>
<dbReference type="GO" id="GO:0004566">
    <property type="term" value="F:beta-glucuronidase activity"/>
    <property type="evidence" value="ECO:0007669"/>
    <property type="project" value="UniProtKB-EC"/>
</dbReference>
<dbReference type="Pfam" id="PF02836">
    <property type="entry name" value="Glyco_hydro_2_C"/>
    <property type="match status" value="1"/>
</dbReference>
<dbReference type="Pfam" id="PF02837">
    <property type="entry name" value="Glyco_hydro_2_N"/>
    <property type="match status" value="1"/>
</dbReference>
<comment type="caution">
    <text evidence="12">The sequence shown here is derived from an EMBL/GenBank/DDBJ whole genome shotgun (WGS) entry which is preliminary data.</text>
</comment>
<organism evidence="12 13">
    <name type="scientific">Biomphalaria pfeifferi</name>
    <name type="common">Bloodfluke planorb</name>
    <name type="synonym">Freshwater snail</name>
    <dbReference type="NCBI Taxonomy" id="112525"/>
    <lineage>
        <taxon>Eukaryota</taxon>
        <taxon>Metazoa</taxon>
        <taxon>Spiralia</taxon>
        <taxon>Lophotrochozoa</taxon>
        <taxon>Mollusca</taxon>
        <taxon>Gastropoda</taxon>
        <taxon>Heterobranchia</taxon>
        <taxon>Euthyneura</taxon>
        <taxon>Panpulmonata</taxon>
        <taxon>Hygrophila</taxon>
        <taxon>Lymnaeoidea</taxon>
        <taxon>Planorbidae</taxon>
        <taxon>Biomphalaria</taxon>
    </lineage>
</organism>
<evidence type="ECO:0000256" key="6">
    <source>
        <dbReference type="ARBA" id="ARBA00023295"/>
    </source>
</evidence>
<dbReference type="Gene3D" id="2.60.120.260">
    <property type="entry name" value="Galactose-binding domain-like"/>
    <property type="match status" value="1"/>
</dbReference>
<feature type="chain" id="PRO_5042211014" description="Beta-glucuronidase" evidence="8">
    <location>
        <begin position="22"/>
        <end position="649"/>
    </location>
</feature>
<dbReference type="Pfam" id="PF00703">
    <property type="entry name" value="Glyco_hydro_2"/>
    <property type="match status" value="1"/>
</dbReference>
<evidence type="ECO:0000256" key="3">
    <source>
        <dbReference type="ARBA" id="ARBA00012761"/>
    </source>
</evidence>
<dbReference type="PANTHER" id="PTHR10066">
    <property type="entry name" value="BETA-GLUCURONIDASE"/>
    <property type="match status" value="1"/>
</dbReference>
<evidence type="ECO:0000313" key="13">
    <source>
        <dbReference type="Proteomes" id="UP001233172"/>
    </source>
</evidence>
<feature type="domain" description="Glycoside hydrolase family 2 immunoglobulin-like beta-sandwich" evidence="9">
    <location>
        <begin position="220"/>
        <end position="312"/>
    </location>
</feature>
<feature type="domain" description="Glycosyl hydrolases family 2 sugar binding" evidence="11">
    <location>
        <begin position="39"/>
        <end position="217"/>
    </location>
</feature>
<dbReference type="Gene3D" id="2.60.40.10">
    <property type="entry name" value="Immunoglobulins"/>
    <property type="match status" value="1"/>
</dbReference>
<dbReference type="AlphaFoldDB" id="A0AAD8FE94"/>
<dbReference type="Proteomes" id="UP001233172">
    <property type="component" value="Unassembled WGS sequence"/>
</dbReference>
<dbReference type="GO" id="GO:0005615">
    <property type="term" value="C:extracellular space"/>
    <property type="evidence" value="ECO:0007669"/>
    <property type="project" value="TreeGrafter"/>
</dbReference>
<dbReference type="InterPro" id="IPR006103">
    <property type="entry name" value="Glyco_hydro_2_cat"/>
</dbReference>
<dbReference type="EMBL" id="JASAOG010000035">
    <property type="protein sequence ID" value="KAK0060603.1"/>
    <property type="molecule type" value="Genomic_DNA"/>
</dbReference>
<dbReference type="SUPFAM" id="SSF49303">
    <property type="entry name" value="beta-Galactosidase/glucuronidase domain"/>
    <property type="match status" value="1"/>
</dbReference>
<proteinExistence type="inferred from homology"/>
<feature type="region of interest" description="Disordered" evidence="7">
    <location>
        <begin position="626"/>
        <end position="649"/>
    </location>
</feature>
<dbReference type="InterPro" id="IPR036156">
    <property type="entry name" value="Beta-gal/glucu_dom_sf"/>
</dbReference>
<gene>
    <name evidence="12" type="ORF">Bpfe_010116</name>
</gene>
<dbReference type="InterPro" id="IPR006104">
    <property type="entry name" value="Glyco_hydro_2_N"/>
</dbReference>
<feature type="domain" description="Glycoside hydrolase family 2 catalytic" evidence="10">
    <location>
        <begin position="314"/>
        <end position="615"/>
    </location>
</feature>
<dbReference type="InterPro" id="IPR017853">
    <property type="entry name" value="GH"/>
</dbReference>
<dbReference type="InterPro" id="IPR006102">
    <property type="entry name" value="Ig-like_GH2"/>
</dbReference>
<dbReference type="PANTHER" id="PTHR10066:SF67">
    <property type="entry name" value="BETA-GLUCURONIDASE"/>
    <property type="match status" value="1"/>
</dbReference>
<evidence type="ECO:0000256" key="7">
    <source>
        <dbReference type="SAM" id="MobiDB-lite"/>
    </source>
</evidence>